<evidence type="ECO:0000256" key="2">
    <source>
        <dbReference type="ARBA" id="ARBA00004651"/>
    </source>
</evidence>
<keyword evidence="3" id="KW-0813">Transport</keyword>
<evidence type="ECO:0000256" key="9">
    <source>
        <dbReference type="ARBA" id="ARBA00022989"/>
    </source>
</evidence>
<dbReference type="PANTHER" id="PTHR30529">
    <property type="entry name" value="CYTOCHROME B561"/>
    <property type="match status" value="1"/>
</dbReference>
<comment type="cofactor">
    <cofactor evidence="1">
        <name>heme b</name>
        <dbReference type="ChEBI" id="CHEBI:60344"/>
    </cofactor>
</comment>
<evidence type="ECO:0000259" key="14">
    <source>
        <dbReference type="Pfam" id="PF01292"/>
    </source>
</evidence>
<keyword evidence="4" id="KW-1003">Cell membrane</keyword>
<feature type="transmembrane region" description="Helical" evidence="13">
    <location>
        <begin position="49"/>
        <end position="71"/>
    </location>
</feature>
<evidence type="ECO:0000256" key="1">
    <source>
        <dbReference type="ARBA" id="ARBA00001970"/>
    </source>
</evidence>
<evidence type="ECO:0000313" key="16">
    <source>
        <dbReference type="Proteomes" id="UP001595377"/>
    </source>
</evidence>
<evidence type="ECO:0000256" key="8">
    <source>
        <dbReference type="ARBA" id="ARBA00022982"/>
    </source>
</evidence>
<feature type="transmembrane region" description="Helical" evidence="13">
    <location>
        <begin position="97"/>
        <end position="124"/>
    </location>
</feature>
<comment type="similarity">
    <text evidence="12">Belongs to the cytochrome b561 family.</text>
</comment>
<keyword evidence="11 13" id="KW-0472">Membrane</keyword>
<keyword evidence="16" id="KW-1185">Reference proteome</keyword>
<dbReference type="PANTHER" id="PTHR30529:SF6">
    <property type="entry name" value="BLL0291 PROTEIN"/>
    <property type="match status" value="1"/>
</dbReference>
<organism evidence="15 16">
    <name type="scientific">Shinella pollutisoli</name>
    <dbReference type="NCBI Taxonomy" id="2250594"/>
    <lineage>
        <taxon>Bacteria</taxon>
        <taxon>Pseudomonadati</taxon>
        <taxon>Pseudomonadota</taxon>
        <taxon>Alphaproteobacteria</taxon>
        <taxon>Hyphomicrobiales</taxon>
        <taxon>Rhizobiaceae</taxon>
        <taxon>Shinella</taxon>
    </lineage>
</organism>
<proteinExistence type="inferred from homology"/>
<reference evidence="16" key="1">
    <citation type="journal article" date="2019" name="Int. J. Syst. Evol. Microbiol.">
        <title>The Global Catalogue of Microorganisms (GCM) 10K type strain sequencing project: providing services to taxonomists for standard genome sequencing and annotation.</title>
        <authorList>
            <consortium name="The Broad Institute Genomics Platform"/>
            <consortium name="The Broad Institute Genome Sequencing Center for Infectious Disease"/>
            <person name="Wu L."/>
            <person name="Ma J."/>
        </authorList>
    </citation>
    <scope>NUCLEOTIDE SEQUENCE [LARGE SCALE GENOMIC DNA]</scope>
    <source>
        <strain evidence="16">KCTC 52677</strain>
    </source>
</reference>
<evidence type="ECO:0000256" key="3">
    <source>
        <dbReference type="ARBA" id="ARBA00022448"/>
    </source>
</evidence>
<keyword evidence="9 13" id="KW-1133">Transmembrane helix</keyword>
<evidence type="ECO:0000256" key="10">
    <source>
        <dbReference type="ARBA" id="ARBA00023004"/>
    </source>
</evidence>
<protein>
    <submittedName>
        <fullName evidence="15">Cytochrome b/b6 domain-containing protein</fullName>
    </submittedName>
</protein>
<keyword evidence="5" id="KW-0349">Heme</keyword>
<keyword evidence="6 13" id="KW-0812">Transmembrane</keyword>
<gene>
    <name evidence="15" type="ORF">ACFOHH_10785</name>
</gene>
<evidence type="ECO:0000313" key="15">
    <source>
        <dbReference type="EMBL" id="MFC3073592.1"/>
    </source>
</evidence>
<keyword evidence="7" id="KW-0479">Metal-binding</keyword>
<feature type="transmembrane region" description="Helical" evidence="13">
    <location>
        <begin position="12"/>
        <end position="29"/>
    </location>
</feature>
<dbReference type="Proteomes" id="UP001595377">
    <property type="component" value="Unassembled WGS sequence"/>
</dbReference>
<dbReference type="InterPro" id="IPR052168">
    <property type="entry name" value="Cytochrome_b561_oxidase"/>
</dbReference>
<keyword evidence="10" id="KW-0408">Iron</keyword>
<keyword evidence="8" id="KW-0249">Electron transport</keyword>
<evidence type="ECO:0000256" key="12">
    <source>
        <dbReference type="ARBA" id="ARBA00037975"/>
    </source>
</evidence>
<dbReference type="Pfam" id="PF01292">
    <property type="entry name" value="Ni_hydr_CYTB"/>
    <property type="match status" value="1"/>
</dbReference>
<feature type="domain" description="Cytochrome b561 bacterial/Ni-hydrogenase" evidence="14">
    <location>
        <begin position="7"/>
        <end position="160"/>
    </location>
</feature>
<feature type="transmembrane region" description="Helical" evidence="13">
    <location>
        <begin position="130"/>
        <end position="150"/>
    </location>
</feature>
<evidence type="ECO:0000256" key="13">
    <source>
        <dbReference type="SAM" id="Phobius"/>
    </source>
</evidence>
<dbReference type="EMBL" id="JBHRSP010000017">
    <property type="protein sequence ID" value="MFC3073592.1"/>
    <property type="molecule type" value="Genomic_DNA"/>
</dbReference>
<evidence type="ECO:0000256" key="11">
    <source>
        <dbReference type="ARBA" id="ARBA00023136"/>
    </source>
</evidence>
<dbReference type="SUPFAM" id="SSF81342">
    <property type="entry name" value="Transmembrane di-heme cytochromes"/>
    <property type="match status" value="1"/>
</dbReference>
<comment type="caution">
    <text evidence="15">The sequence shown here is derived from an EMBL/GenBank/DDBJ whole genome shotgun (WGS) entry which is preliminary data.</text>
</comment>
<evidence type="ECO:0000256" key="5">
    <source>
        <dbReference type="ARBA" id="ARBA00022617"/>
    </source>
</evidence>
<comment type="subcellular location">
    <subcellularLocation>
        <location evidence="2">Cell membrane</location>
        <topology evidence="2">Multi-pass membrane protein</topology>
    </subcellularLocation>
</comment>
<evidence type="ECO:0000256" key="4">
    <source>
        <dbReference type="ARBA" id="ARBA00022475"/>
    </source>
</evidence>
<sequence length="163" mass="17664">MTEPRGYSLTQIVLHWAVAVLVAGQYFFNDAISRAWGMVRQGQAFAFDPLILAHVAAGGLILVLVVWRVLLRLRRGAPPPPENEPGPLKVVSQVAHWGFYAVLAALSVTGLLAWFGAIGGAALAHNVLKVALLALVVLHVLAVPFHRLVLKNDVMRRMLRPAG</sequence>
<dbReference type="InterPro" id="IPR011577">
    <property type="entry name" value="Cyt_b561_bac/Ni-Hgenase"/>
</dbReference>
<name>A0ABV7DFX5_9HYPH</name>
<evidence type="ECO:0000256" key="7">
    <source>
        <dbReference type="ARBA" id="ARBA00022723"/>
    </source>
</evidence>
<evidence type="ECO:0000256" key="6">
    <source>
        <dbReference type="ARBA" id="ARBA00022692"/>
    </source>
</evidence>
<dbReference type="RefSeq" id="WP_257313386.1">
    <property type="nucleotide sequence ID" value="NZ_JANFDG010000004.1"/>
</dbReference>
<accession>A0ABV7DFX5</accession>
<dbReference type="InterPro" id="IPR016174">
    <property type="entry name" value="Di-haem_cyt_TM"/>
</dbReference>